<sequence>MTRIDLNSDMGERETPEGLAIDAALMPFITSVNIACGGHAGTPVLMRRTARLAVQQGVAIGAHPGLPDPEQFGRAERIVAPDDIETLVIRQLGMLAEVLDRDGLTFAHVKPHGALYNRAAKDPELARAIVRAVQIVDRTLLLYALAGSELVKAAQAAGLAVVNEAFTDRTYRADGSLVPRSERGAVLETEEAVRRQLRQLITGVVTSVEGSPVPIQADSLCLHSDTPQAVALARMVRQELDVAGILVAAVRAR</sequence>
<name>A0AA86N098_9BACT</name>
<reference evidence="1" key="1">
    <citation type="submission" date="2022-10" db="EMBL/GenBank/DDBJ databases">
        <authorList>
            <person name="Koch H."/>
        </authorList>
    </citation>
    <scope>NUCLEOTIDE SEQUENCE</scope>
    <source>
        <strain evidence="1">DNF</strain>
    </source>
</reference>
<dbReference type="Pfam" id="PF03746">
    <property type="entry name" value="LamB_YcsF"/>
    <property type="match status" value="1"/>
</dbReference>
<dbReference type="SUPFAM" id="SSF88713">
    <property type="entry name" value="Glycoside hydrolase/deacetylase"/>
    <property type="match status" value="1"/>
</dbReference>
<evidence type="ECO:0000313" key="1">
    <source>
        <dbReference type="EMBL" id="CAI4032195.1"/>
    </source>
</evidence>
<dbReference type="GO" id="GO:0005975">
    <property type="term" value="P:carbohydrate metabolic process"/>
    <property type="evidence" value="ECO:0007669"/>
    <property type="project" value="InterPro"/>
</dbReference>
<dbReference type="PANTHER" id="PTHR30292:SF0">
    <property type="entry name" value="5-OXOPROLINASE SUBUNIT A"/>
    <property type="match status" value="1"/>
</dbReference>
<dbReference type="Gene3D" id="3.20.20.370">
    <property type="entry name" value="Glycoside hydrolase/deacetylase"/>
    <property type="match status" value="1"/>
</dbReference>
<dbReference type="KEGG" id="nti:DNFV4_02623"/>
<dbReference type="Proteomes" id="UP001179121">
    <property type="component" value="Chromosome"/>
</dbReference>
<proteinExistence type="predicted"/>
<dbReference type="NCBIfam" id="NF003816">
    <property type="entry name" value="PRK05406.1-5"/>
    <property type="match status" value="1"/>
</dbReference>
<evidence type="ECO:0000313" key="2">
    <source>
        <dbReference type="Proteomes" id="UP001179121"/>
    </source>
</evidence>
<dbReference type="CDD" id="cd10787">
    <property type="entry name" value="LamB_YcsF_like"/>
    <property type="match status" value="1"/>
</dbReference>
<dbReference type="InterPro" id="IPR005501">
    <property type="entry name" value="LamB/YcsF/PxpA-like"/>
</dbReference>
<dbReference type="PANTHER" id="PTHR30292">
    <property type="entry name" value="UNCHARACTERIZED PROTEIN YBGL-RELATED"/>
    <property type="match status" value="1"/>
</dbReference>
<dbReference type="RefSeq" id="WP_289268936.1">
    <property type="nucleotide sequence ID" value="NZ_OX365700.1"/>
</dbReference>
<dbReference type="EMBL" id="OX365700">
    <property type="protein sequence ID" value="CAI4032195.1"/>
    <property type="molecule type" value="Genomic_DNA"/>
</dbReference>
<protein>
    <submittedName>
        <fullName evidence="1">5-oxoprolinase component A</fullName>
    </submittedName>
</protein>
<organism evidence="1 2">
    <name type="scientific">Nitrospira tepida</name>
    <dbReference type="NCBI Taxonomy" id="2973512"/>
    <lineage>
        <taxon>Bacteria</taxon>
        <taxon>Pseudomonadati</taxon>
        <taxon>Nitrospirota</taxon>
        <taxon>Nitrospiria</taxon>
        <taxon>Nitrospirales</taxon>
        <taxon>Nitrospiraceae</taxon>
        <taxon>Nitrospira</taxon>
    </lineage>
</organism>
<gene>
    <name evidence="1" type="ORF">DNFV4_02623</name>
</gene>
<keyword evidence="2" id="KW-1185">Reference proteome</keyword>
<accession>A0AA86N098</accession>
<dbReference type="NCBIfam" id="NF003814">
    <property type="entry name" value="PRK05406.1-3"/>
    <property type="match status" value="1"/>
</dbReference>
<dbReference type="InterPro" id="IPR011330">
    <property type="entry name" value="Glyco_hydro/deAcase_b/a-brl"/>
</dbReference>
<dbReference type="AlphaFoldDB" id="A0AA86N098"/>